<reference evidence="1 2" key="1">
    <citation type="submission" date="2019-08" db="EMBL/GenBank/DDBJ databases">
        <title>In-depth cultivation of the pig gut microbiome towards novel bacterial diversity and tailored functional studies.</title>
        <authorList>
            <person name="Wylensek D."/>
            <person name="Hitch T.C.A."/>
            <person name="Clavel T."/>
        </authorList>
    </citation>
    <scope>NUCLEOTIDE SEQUENCE [LARGE SCALE GENOMIC DNA]</scope>
    <source>
        <strain evidence="1 2">WCA-383-APC-5B</strain>
    </source>
</reference>
<dbReference type="AlphaFoldDB" id="A0A7X2MYU4"/>
<name>A0A7X2MYU4_9CLOT</name>
<dbReference type="PANTHER" id="PTHR30149:SF0">
    <property type="entry name" value="HYDROGENASE MATURATION FACTOR HYPD"/>
    <property type="match status" value="1"/>
</dbReference>
<sequence>MEESDVCRKLIKLINKNSIRQINIMEVCGTHTRNIFKYCIDKLIDKKINLIAGPGCPVCVTPTSYIDSAIELSRKSGVIIVTFGDMIRVPGSLGSLSMEKAMGGDVHVIFSPLDSLKIAEQNKDKEVVLLGVGFETTAPSIALTIKYAKERELSNFSVLLSLRTMINVMKRLMTYDDVRIDGFICPGHVAAVIGASSFEKLSLISHTPMSICGFKMREILSGILSIEDMINKGEYRCENLYKSVVCDRGSIGTCRSFYYI</sequence>
<gene>
    <name evidence="1" type="primary">hypD</name>
    <name evidence="1" type="ORF">FYJ33_09310</name>
</gene>
<keyword evidence="2" id="KW-1185">Reference proteome</keyword>
<dbReference type="PANTHER" id="PTHR30149">
    <property type="entry name" value="HYDROGENASE PROTEIN ASSEMBLY PROTEIN HYPD"/>
    <property type="match status" value="1"/>
</dbReference>
<dbReference type="GO" id="GO:0051539">
    <property type="term" value="F:4 iron, 4 sulfur cluster binding"/>
    <property type="evidence" value="ECO:0007669"/>
    <property type="project" value="TreeGrafter"/>
</dbReference>
<dbReference type="NCBIfam" id="TIGR00075">
    <property type="entry name" value="hypD"/>
    <property type="match status" value="1"/>
</dbReference>
<dbReference type="EMBL" id="VULX01000012">
    <property type="protein sequence ID" value="MSR91599.1"/>
    <property type="molecule type" value="Genomic_DNA"/>
</dbReference>
<dbReference type="InterPro" id="IPR042243">
    <property type="entry name" value="HypD_1"/>
</dbReference>
<dbReference type="GO" id="GO:0051604">
    <property type="term" value="P:protein maturation"/>
    <property type="evidence" value="ECO:0007669"/>
    <property type="project" value="TreeGrafter"/>
</dbReference>
<dbReference type="Pfam" id="PF01924">
    <property type="entry name" value="HypD"/>
    <property type="match status" value="1"/>
</dbReference>
<dbReference type="GO" id="GO:0070025">
    <property type="term" value="F:carbon monoxide binding"/>
    <property type="evidence" value="ECO:0007669"/>
    <property type="project" value="TreeGrafter"/>
</dbReference>
<accession>A0A7X2MYU4</accession>
<evidence type="ECO:0000313" key="1">
    <source>
        <dbReference type="EMBL" id="MSR91599.1"/>
    </source>
</evidence>
<dbReference type="InterPro" id="IPR002780">
    <property type="entry name" value="Hyd_form_HypD"/>
</dbReference>
<protein>
    <submittedName>
        <fullName evidence="1">Hydrogenase formation protein HypD</fullName>
    </submittedName>
</protein>
<dbReference type="Proteomes" id="UP000460287">
    <property type="component" value="Unassembled WGS sequence"/>
</dbReference>
<dbReference type="Gene3D" id="3.40.50.11750">
    <property type="entry name" value="HypD, alpha/beta domain 1"/>
    <property type="match status" value="2"/>
</dbReference>
<organism evidence="1 2">
    <name type="scientific">Inconstantimicrobium porci</name>
    <dbReference type="NCBI Taxonomy" id="2652291"/>
    <lineage>
        <taxon>Bacteria</taxon>
        <taxon>Bacillati</taxon>
        <taxon>Bacillota</taxon>
        <taxon>Clostridia</taxon>
        <taxon>Eubacteriales</taxon>
        <taxon>Clostridiaceae</taxon>
        <taxon>Inconstantimicrobium</taxon>
    </lineage>
</organism>
<evidence type="ECO:0000313" key="2">
    <source>
        <dbReference type="Proteomes" id="UP000460287"/>
    </source>
</evidence>
<comment type="caution">
    <text evidence="1">The sequence shown here is derived from an EMBL/GenBank/DDBJ whole genome shotgun (WGS) entry which is preliminary data.</text>
</comment>
<dbReference type="RefSeq" id="WP_154531493.1">
    <property type="nucleotide sequence ID" value="NZ_VULX01000012.1"/>
</dbReference>
<proteinExistence type="predicted"/>
<dbReference type="GO" id="GO:0005506">
    <property type="term" value="F:iron ion binding"/>
    <property type="evidence" value="ECO:0007669"/>
    <property type="project" value="TreeGrafter"/>
</dbReference>